<evidence type="ECO:0000256" key="2">
    <source>
        <dbReference type="SAM" id="SignalP"/>
    </source>
</evidence>
<protein>
    <submittedName>
        <fullName evidence="3">Uncharacterized protein</fullName>
    </submittedName>
</protein>
<feature type="chain" id="PRO_5002245823" evidence="2">
    <location>
        <begin position="30"/>
        <end position="295"/>
    </location>
</feature>
<dbReference type="AlphaFoldDB" id="A0A0D2KLR0"/>
<reference evidence="3 4" key="1">
    <citation type="journal article" date="2013" name="BMC Genomics">
        <title>Reconstruction of the lipid metabolism for the microalga Monoraphidium neglectum from its genome sequence reveals characteristics suitable for biofuel production.</title>
        <authorList>
            <person name="Bogen C."/>
            <person name="Al-Dilaimi A."/>
            <person name="Albersmeier A."/>
            <person name="Wichmann J."/>
            <person name="Grundmann M."/>
            <person name="Rupp O."/>
            <person name="Lauersen K.J."/>
            <person name="Blifernez-Klassen O."/>
            <person name="Kalinowski J."/>
            <person name="Goesmann A."/>
            <person name="Mussgnug J.H."/>
            <person name="Kruse O."/>
        </authorList>
    </citation>
    <scope>NUCLEOTIDE SEQUENCE [LARGE SCALE GENOMIC DNA]</scope>
    <source>
        <strain evidence="3 4">SAG 48.87</strain>
    </source>
</reference>
<feature type="compositionally biased region" description="Polar residues" evidence="1">
    <location>
        <begin position="269"/>
        <end position="279"/>
    </location>
</feature>
<gene>
    <name evidence="3" type="ORF">MNEG_11316</name>
</gene>
<dbReference type="GeneID" id="25728566"/>
<dbReference type="RefSeq" id="XP_013895668.1">
    <property type="nucleotide sequence ID" value="XM_014040214.1"/>
</dbReference>
<evidence type="ECO:0000313" key="3">
    <source>
        <dbReference type="EMBL" id="KIY96648.1"/>
    </source>
</evidence>
<dbReference type="Proteomes" id="UP000054498">
    <property type="component" value="Unassembled WGS sequence"/>
</dbReference>
<keyword evidence="2" id="KW-0732">Signal</keyword>
<evidence type="ECO:0000313" key="4">
    <source>
        <dbReference type="Proteomes" id="UP000054498"/>
    </source>
</evidence>
<evidence type="ECO:0000256" key="1">
    <source>
        <dbReference type="SAM" id="MobiDB-lite"/>
    </source>
</evidence>
<feature type="signal peptide" evidence="2">
    <location>
        <begin position="1"/>
        <end position="29"/>
    </location>
</feature>
<feature type="compositionally biased region" description="Basic and acidic residues" evidence="1">
    <location>
        <begin position="99"/>
        <end position="109"/>
    </location>
</feature>
<dbReference type="EMBL" id="KK102906">
    <property type="protein sequence ID" value="KIY96648.1"/>
    <property type="molecule type" value="Genomic_DNA"/>
</dbReference>
<organism evidence="3 4">
    <name type="scientific">Monoraphidium neglectum</name>
    <dbReference type="NCBI Taxonomy" id="145388"/>
    <lineage>
        <taxon>Eukaryota</taxon>
        <taxon>Viridiplantae</taxon>
        <taxon>Chlorophyta</taxon>
        <taxon>core chlorophytes</taxon>
        <taxon>Chlorophyceae</taxon>
        <taxon>CS clade</taxon>
        <taxon>Sphaeropleales</taxon>
        <taxon>Selenastraceae</taxon>
        <taxon>Monoraphidium</taxon>
    </lineage>
</organism>
<accession>A0A0D2KLR0</accession>
<feature type="region of interest" description="Disordered" evidence="1">
    <location>
        <begin position="99"/>
        <end position="123"/>
    </location>
</feature>
<feature type="region of interest" description="Disordered" evidence="1">
    <location>
        <begin position="269"/>
        <end position="295"/>
    </location>
</feature>
<proteinExistence type="predicted"/>
<keyword evidence="4" id="KW-1185">Reference proteome</keyword>
<name>A0A0D2KLR0_9CHLO</name>
<dbReference type="KEGG" id="mng:MNEG_11316"/>
<sequence>MNPLSRRPPAVMLLLLLAVCVASPQLAAAQRGPGRVFGGSRPLASGPGAAALQRWLSQLFSAPVKAPAVRTTTLPDGREAATVDFVALPVKATIKPDGQVRFEDPDAQLKRNATADPQDDTADLTRADPVTEAVQAIGGLLGGAAPDVIQGLVGAVSGAVNGAIQGAAGAAGGAVQGAAGAANGAIQGAVGAVNGAAGALTGALNAVGGAVNGTLDPDGDGDIELTVNPTLSLTLTPFSLDPTLQLAANPTLSPTRQSTLAASTLAPSLSGVLSPTKQPSLFEGARGARLAPSPP</sequence>